<evidence type="ECO:0000256" key="2">
    <source>
        <dbReference type="ARBA" id="ARBA00022448"/>
    </source>
</evidence>
<dbReference type="InterPro" id="IPR037066">
    <property type="entry name" value="Plug_dom_sf"/>
</dbReference>
<dbReference type="NCBIfam" id="TIGR04057">
    <property type="entry name" value="SusC_RagA_signa"/>
    <property type="match status" value="1"/>
</dbReference>
<dbReference type="Gene3D" id="2.170.130.10">
    <property type="entry name" value="TonB-dependent receptor, plug domain"/>
    <property type="match status" value="1"/>
</dbReference>
<gene>
    <name evidence="9" type="ORF">BCL90_4806</name>
    <name evidence="10" type="ORF">E3V97_21790</name>
</gene>
<evidence type="ECO:0000256" key="3">
    <source>
        <dbReference type="ARBA" id="ARBA00022452"/>
    </source>
</evidence>
<dbReference type="GO" id="GO:0009279">
    <property type="term" value="C:cell outer membrane"/>
    <property type="evidence" value="ECO:0007669"/>
    <property type="project" value="UniProtKB-SubCell"/>
</dbReference>
<dbReference type="SUPFAM" id="SSF49464">
    <property type="entry name" value="Carboxypeptidase regulatory domain-like"/>
    <property type="match status" value="1"/>
</dbReference>
<evidence type="ECO:0000259" key="8">
    <source>
        <dbReference type="SMART" id="SM00965"/>
    </source>
</evidence>
<keyword evidence="5 7" id="KW-0472">Membrane</keyword>
<evidence type="ECO:0000313" key="12">
    <source>
        <dbReference type="Proteomes" id="UP000297429"/>
    </source>
</evidence>
<dbReference type="SUPFAM" id="SSF56935">
    <property type="entry name" value="Porins"/>
    <property type="match status" value="1"/>
</dbReference>
<dbReference type="Pfam" id="PF07715">
    <property type="entry name" value="Plug"/>
    <property type="match status" value="1"/>
</dbReference>
<keyword evidence="12" id="KW-1185">Reference proteome</keyword>
<proteinExistence type="inferred from homology"/>
<evidence type="ECO:0000256" key="4">
    <source>
        <dbReference type="ARBA" id="ARBA00022692"/>
    </source>
</evidence>
<dbReference type="InterPro" id="IPR023997">
    <property type="entry name" value="TonB-dep_OMP_SusC/RagA_CS"/>
</dbReference>
<organism evidence="9 11">
    <name type="scientific">Pedobacter alluvionis</name>
    <dbReference type="NCBI Taxonomy" id="475253"/>
    <lineage>
        <taxon>Bacteria</taxon>
        <taxon>Pseudomonadati</taxon>
        <taxon>Bacteroidota</taxon>
        <taxon>Sphingobacteriia</taxon>
        <taxon>Sphingobacteriales</taxon>
        <taxon>Sphingobacteriaceae</taxon>
        <taxon>Pedobacter</taxon>
    </lineage>
</organism>
<dbReference type="Gene3D" id="2.60.40.1120">
    <property type="entry name" value="Carboxypeptidase-like, regulatory domain"/>
    <property type="match status" value="1"/>
</dbReference>
<protein>
    <submittedName>
        <fullName evidence="10">SusC/RagA family TonB-linked outer membrane protein</fullName>
    </submittedName>
    <submittedName>
        <fullName evidence="9">TonB-linked SusC/RagA family outer membrane protein</fullName>
    </submittedName>
</protein>
<accession>A0A497XUT7</accession>
<name>A0A497XUT7_9SPHI</name>
<dbReference type="AlphaFoldDB" id="A0A497XUT7"/>
<dbReference type="EMBL" id="SOPX01000005">
    <property type="protein sequence ID" value="TFB28756.1"/>
    <property type="molecule type" value="Genomic_DNA"/>
</dbReference>
<comment type="similarity">
    <text evidence="7">Belongs to the TonB-dependent receptor family.</text>
</comment>
<dbReference type="InterPro" id="IPR008969">
    <property type="entry name" value="CarboxyPept-like_regulatory"/>
</dbReference>
<dbReference type="Proteomes" id="UP000273898">
    <property type="component" value="Unassembled WGS sequence"/>
</dbReference>
<keyword evidence="2 7" id="KW-0813">Transport</keyword>
<evidence type="ECO:0000256" key="7">
    <source>
        <dbReference type="PROSITE-ProRule" id="PRU01360"/>
    </source>
</evidence>
<evidence type="ECO:0000256" key="5">
    <source>
        <dbReference type="ARBA" id="ARBA00023136"/>
    </source>
</evidence>
<dbReference type="Gene3D" id="2.40.170.20">
    <property type="entry name" value="TonB-dependent receptor, beta-barrel domain"/>
    <property type="match status" value="1"/>
</dbReference>
<evidence type="ECO:0000313" key="10">
    <source>
        <dbReference type="EMBL" id="TFB28756.1"/>
    </source>
</evidence>
<evidence type="ECO:0000313" key="9">
    <source>
        <dbReference type="EMBL" id="RLJ71979.1"/>
    </source>
</evidence>
<dbReference type="Pfam" id="PF07660">
    <property type="entry name" value="STN"/>
    <property type="match status" value="1"/>
</dbReference>
<dbReference type="InterPro" id="IPR039426">
    <property type="entry name" value="TonB-dep_rcpt-like"/>
</dbReference>
<evidence type="ECO:0000256" key="1">
    <source>
        <dbReference type="ARBA" id="ARBA00004571"/>
    </source>
</evidence>
<evidence type="ECO:0000256" key="6">
    <source>
        <dbReference type="ARBA" id="ARBA00023237"/>
    </source>
</evidence>
<dbReference type="InterPro" id="IPR011662">
    <property type="entry name" value="Secretin/TonB_short_N"/>
</dbReference>
<evidence type="ECO:0000313" key="11">
    <source>
        <dbReference type="Proteomes" id="UP000273898"/>
    </source>
</evidence>
<dbReference type="EMBL" id="RCCK01000015">
    <property type="protein sequence ID" value="RLJ71979.1"/>
    <property type="molecule type" value="Genomic_DNA"/>
</dbReference>
<keyword evidence="3 7" id="KW-1134">Transmembrane beta strand</keyword>
<reference evidence="9 11" key="1">
    <citation type="submission" date="2018-10" db="EMBL/GenBank/DDBJ databases">
        <title>Genomic Encyclopedia of Archaeal and Bacterial Type Strains, Phase II (KMG-II): from individual species to whole genera.</title>
        <authorList>
            <person name="Goeker M."/>
        </authorList>
    </citation>
    <scope>NUCLEOTIDE SEQUENCE [LARGE SCALE GENOMIC DNA]</scope>
    <source>
        <strain evidence="9 11">DSM 19624</strain>
    </source>
</reference>
<dbReference type="InterPro" id="IPR023996">
    <property type="entry name" value="TonB-dep_OMP_SusC/RagA"/>
</dbReference>
<dbReference type="SMART" id="SM00965">
    <property type="entry name" value="STN"/>
    <property type="match status" value="1"/>
</dbReference>
<dbReference type="OrthoDB" id="9768177at2"/>
<dbReference type="PROSITE" id="PS52016">
    <property type="entry name" value="TONB_DEPENDENT_REC_3"/>
    <property type="match status" value="1"/>
</dbReference>
<feature type="domain" description="Secretin/TonB short N-terminal" evidence="8">
    <location>
        <begin position="68"/>
        <end position="119"/>
    </location>
</feature>
<dbReference type="InterPro" id="IPR012910">
    <property type="entry name" value="Plug_dom"/>
</dbReference>
<dbReference type="NCBIfam" id="TIGR04056">
    <property type="entry name" value="OMP_RagA_SusC"/>
    <property type="match status" value="1"/>
</dbReference>
<sequence>MYRIYTICTAVSKPLYSKIMLIMRLTTVILLASLLQVSAATFGQKVTLNKKNAPLESVLREIRTQTGYDFFYDAKILPKDKKIDVAVKDATIDEVLRSILTGIPLSYTIDGTIISIKKPEEPSFIERLRSKFAEIDVRGRVVDENGNPMQGASISLKINPRKAVTNEKGEFYLQGIDEKEIIIIVFVGYEPIEVAAKRDIGTIRLVPSNTELSGVEVKYNTGYQQVSRDRSAGSFAKPDLKVMLNRTSTANIITRLEGLVPGLTTRGPAGVLVRGQSSLNAGTAPLIVIDGIEFDGTIDQLTRLNAQDVEDINILKDATSASIWGAKAANGVIVITTKKGKAGDKLKIDYDGYFAFQGRPDLDYVQRLNSQQFISVARELFPQYYPTNSRYTGVTSVFNSLPHLQIQYDLVRKKITKGQADFKLDSLANLSNTNQIADLFVRDASSLNQTISVSGGGKAHTFYGSLNHIGTQNNTPGTQNNQYKINLNNNFVFGKRITASVNADLTNSVVRTGNTYNPNRTIVPYQMFQDANGNPLNVNYLGSLPNGNAFPDSLRTIYQSRSRLDLNYNPVLEQDRAYSTINGLYARLVGSVNVNILKGLDFQGTYGYNVSNVNTRDVLNENSYAMRMQVMQFTVAANPTVTPVYNIPAIGGRLNTSTNTSNAWTLRNQLVYNRDWNKHQLSIMAGQQATSSTPVSTTAVYYGWDDQLQTSRPVDLARLAAGVSGAIAGTATLAGNNVGGGEGRVARTTSYFANLGYTFDRKYTLNASWRIDESNLFGRDKSAQNRPVYSVGGKWALGRENFMKLVNWLDQLDFRLTYGITGNAPTVGAAASYDILTASNDVNYVTGAGFLLSSPANSKLTWEGTKVFNAGIDFAIFKNRLSGSIEGYIKKTQDLIGDLSTSPFTGYEFVIGNYGNLENKGIDIGLNSNNIRTRDFTWSSGFTFSYNKNKLTQLRGNAPATGAALVSTNRLVGYPLNTRFAYNYGGLNSVGDPQFIRADGSMSAAINVATPDDILYMGTSQPVWSGGLQNSFRYKSIELSASIIYNGGYVVRSNVNPTTNEQVIATNNLQLGFLDRWKVPGDELRTDIPRYAPSAAIANARNLSYYISSQQFFLDGAYAKLRDVTLAYSLPQTVAKHINAQAISFRIQVNNILLWTANGQGMDPEFTGTIRDAQGTVSLGAHITF</sequence>
<comment type="subcellular location">
    <subcellularLocation>
        <location evidence="1 7">Cell outer membrane</location>
        <topology evidence="1 7">Multi-pass membrane protein</topology>
    </subcellularLocation>
</comment>
<dbReference type="Pfam" id="PF13715">
    <property type="entry name" value="CarbopepD_reg_2"/>
    <property type="match status" value="1"/>
</dbReference>
<reference evidence="10 12" key="2">
    <citation type="submission" date="2019-03" db="EMBL/GenBank/DDBJ databases">
        <authorList>
            <person name="He R.-H."/>
        </authorList>
    </citation>
    <scope>NUCLEOTIDE SEQUENCE [LARGE SCALE GENOMIC DNA]</scope>
    <source>
        <strain evidence="10 12">DSM 19624</strain>
    </source>
</reference>
<comment type="caution">
    <text evidence="9">The sequence shown here is derived from an EMBL/GenBank/DDBJ whole genome shotgun (WGS) entry which is preliminary data.</text>
</comment>
<keyword evidence="6 7" id="KW-0998">Cell outer membrane</keyword>
<keyword evidence="4 7" id="KW-0812">Transmembrane</keyword>
<dbReference type="Proteomes" id="UP000297429">
    <property type="component" value="Unassembled WGS sequence"/>
</dbReference>
<dbReference type="InterPro" id="IPR036942">
    <property type="entry name" value="Beta-barrel_TonB_sf"/>
</dbReference>